<sequence>MQTSPLPISSLNSQINKLNTSLDSIFIQFKKDEHIILINSPNQWSTMDERKTYRDICDWAFTPSNILF</sequence>
<protein>
    <submittedName>
        <fullName evidence="1">Uncharacterized protein</fullName>
    </submittedName>
</protein>
<proteinExistence type="predicted"/>
<name>A0ABQ0DPN0_9EUKA</name>
<gene>
    <name evidence="1" type="ORF">ENUP19_0219G0019</name>
</gene>
<reference evidence="1 2" key="1">
    <citation type="journal article" date="2019" name="PLoS Negl. Trop. Dis.">
        <title>Whole genome sequencing of Entamoeba nuttalli reveals mammalian host-related molecular signatures and a novel octapeptide-repeat surface protein.</title>
        <authorList>
            <person name="Tanaka M."/>
            <person name="Makiuchi T."/>
            <person name="Komiyama T."/>
            <person name="Shiina T."/>
            <person name="Osaki K."/>
            <person name="Tachibana H."/>
        </authorList>
    </citation>
    <scope>NUCLEOTIDE SEQUENCE [LARGE SCALE GENOMIC DNA]</scope>
    <source>
        <strain evidence="1 2">P19-061405</strain>
    </source>
</reference>
<dbReference type="EMBL" id="BAAFRS010000219">
    <property type="protein sequence ID" value="GAB1224801.1"/>
    <property type="molecule type" value="Genomic_DNA"/>
</dbReference>
<comment type="caution">
    <text evidence="1">The sequence shown here is derived from an EMBL/GenBank/DDBJ whole genome shotgun (WGS) entry which is preliminary data.</text>
</comment>
<dbReference type="Proteomes" id="UP001628156">
    <property type="component" value="Unassembled WGS sequence"/>
</dbReference>
<keyword evidence="2" id="KW-1185">Reference proteome</keyword>
<evidence type="ECO:0000313" key="2">
    <source>
        <dbReference type="Proteomes" id="UP001628156"/>
    </source>
</evidence>
<accession>A0ABQ0DPN0</accession>
<evidence type="ECO:0000313" key="1">
    <source>
        <dbReference type="EMBL" id="GAB1224801.1"/>
    </source>
</evidence>
<organism evidence="1 2">
    <name type="scientific">Entamoeba nuttalli</name>
    <dbReference type="NCBI Taxonomy" id="412467"/>
    <lineage>
        <taxon>Eukaryota</taxon>
        <taxon>Amoebozoa</taxon>
        <taxon>Evosea</taxon>
        <taxon>Archamoebae</taxon>
        <taxon>Mastigamoebida</taxon>
        <taxon>Entamoebidae</taxon>
        <taxon>Entamoeba</taxon>
    </lineage>
</organism>